<dbReference type="Gene3D" id="1.10.8.270">
    <property type="entry name" value="putative rabgap domain of human tbc1 domain family member 14 like domains"/>
    <property type="match status" value="1"/>
</dbReference>
<proteinExistence type="predicted"/>
<comment type="caution">
    <text evidence="3">The sequence shown here is derived from an EMBL/GenBank/DDBJ whole genome shotgun (WGS) entry which is preliminary data.</text>
</comment>
<dbReference type="Gene3D" id="1.10.472.80">
    <property type="entry name" value="Ypt/Rab-GAP domain of gyp1p, domain 3"/>
    <property type="match status" value="1"/>
</dbReference>
<accession>L1LA63</accession>
<dbReference type="OrthoDB" id="294251at2759"/>
<dbReference type="STRING" id="1537102.L1LA63"/>
<dbReference type="PROSITE" id="PS50086">
    <property type="entry name" value="TBC_RABGAP"/>
    <property type="match status" value="1"/>
</dbReference>
<dbReference type="eggNOG" id="KOG1102">
    <property type="taxonomic scope" value="Eukaryota"/>
</dbReference>
<keyword evidence="4" id="KW-1185">Reference proteome</keyword>
<dbReference type="FunFam" id="1.10.8.270:FF:000001">
    <property type="entry name" value="TBC1 domain family member 1"/>
    <property type="match status" value="1"/>
</dbReference>
<gene>
    <name evidence="3" type="ORF">BEWA_045270</name>
</gene>
<dbReference type="PANTHER" id="PTHR47219">
    <property type="entry name" value="RAB GTPASE-ACTIVATING PROTEIN 1-LIKE"/>
    <property type="match status" value="1"/>
</dbReference>
<dbReference type="SUPFAM" id="SSF47923">
    <property type="entry name" value="Ypt/Rab-GAP domain of gyp1p"/>
    <property type="match status" value="2"/>
</dbReference>
<evidence type="ECO:0000313" key="3">
    <source>
        <dbReference type="EMBL" id="EKX72063.1"/>
    </source>
</evidence>
<dbReference type="InterPro" id="IPR000195">
    <property type="entry name" value="Rab-GAP-TBC_dom"/>
</dbReference>
<evidence type="ECO:0000259" key="2">
    <source>
        <dbReference type="PROSITE" id="PS50086"/>
    </source>
</evidence>
<dbReference type="SMART" id="SM00164">
    <property type="entry name" value="TBC"/>
    <property type="match status" value="1"/>
</dbReference>
<dbReference type="KEGG" id="beq:BEWA_045270"/>
<dbReference type="GeneID" id="15805030"/>
<dbReference type="InterPro" id="IPR035969">
    <property type="entry name" value="Rab-GAP_TBC_sf"/>
</dbReference>
<name>L1LA63_THEEQ</name>
<keyword evidence="1" id="KW-0343">GTPase activation</keyword>
<dbReference type="PANTHER" id="PTHR47219:SF9">
    <property type="entry name" value="GTPASE ACTIVATING PROTEIN AND CENTROSOME-ASSOCIATED, ISOFORM B"/>
    <property type="match status" value="1"/>
</dbReference>
<dbReference type="GO" id="GO:0005096">
    <property type="term" value="F:GTPase activator activity"/>
    <property type="evidence" value="ECO:0007669"/>
    <property type="project" value="UniProtKB-KW"/>
</dbReference>
<protein>
    <submittedName>
        <fullName evidence="3">TBC domain containing protein</fullName>
    </submittedName>
</protein>
<dbReference type="InterPro" id="IPR050302">
    <property type="entry name" value="Rab_GAP_TBC_domain"/>
</dbReference>
<dbReference type="RefSeq" id="XP_004831515.1">
    <property type="nucleotide sequence ID" value="XM_004831458.1"/>
</dbReference>
<dbReference type="Proteomes" id="UP000031512">
    <property type="component" value="Unassembled WGS sequence"/>
</dbReference>
<evidence type="ECO:0000256" key="1">
    <source>
        <dbReference type="ARBA" id="ARBA00022468"/>
    </source>
</evidence>
<evidence type="ECO:0000313" key="4">
    <source>
        <dbReference type="Proteomes" id="UP000031512"/>
    </source>
</evidence>
<dbReference type="EMBL" id="ACOU01000007">
    <property type="protein sequence ID" value="EKX72063.1"/>
    <property type="molecule type" value="Genomic_DNA"/>
</dbReference>
<organism evidence="3 4">
    <name type="scientific">Theileria equi strain WA</name>
    <dbReference type="NCBI Taxonomy" id="1537102"/>
    <lineage>
        <taxon>Eukaryota</taxon>
        <taxon>Sar</taxon>
        <taxon>Alveolata</taxon>
        <taxon>Apicomplexa</taxon>
        <taxon>Aconoidasida</taxon>
        <taxon>Piroplasmida</taxon>
        <taxon>Theileriidae</taxon>
        <taxon>Theileria</taxon>
    </lineage>
</organism>
<sequence length="276" mass="32012">MSGFSQNSINDAKRGHKTGLIKKMILDGIPEYGRAEVWKSLAKTRAYRGKHFVNPPNFAENLPKEIYRHLLSFGNPETDKEILKDIERTFPNCQVFKKSQHVRKSLFNILHAYSLFNPDIGYCQGMSFIAGILLLYMNEEDAFFTMISILEKNNLKKFFSPGMEMVDRFCYRLEKLIKIKLPRLYKHFKLNNITVDLFGVRWLLTIFSYDLTPEAVAPIWDIFLLLDKNPVLSIAIGILEMIETHLLSLNQDKILITLQNLTPHLNTQNLAKMLIE</sequence>
<reference evidence="3 4" key="1">
    <citation type="journal article" date="2012" name="BMC Genomics">
        <title>Comparative genomic analysis and phylogenetic position of Theileria equi.</title>
        <authorList>
            <person name="Kappmeyer L.S."/>
            <person name="Thiagarajan M."/>
            <person name="Herndon D.R."/>
            <person name="Ramsay J.D."/>
            <person name="Caler E."/>
            <person name="Djikeng A."/>
            <person name="Gillespie J.J."/>
            <person name="Lau A.O."/>
            <person name="Roalson E.H."/>
            <person name="Silva J.C."/>
            <person name="Silva M.G."/>
            <person name="Suarez C.E."/>
            <person name="Ueti M.W."/>
            <person name="Nene V.M."/>
            <person name="Mealey R.H."/>
            <person name="Knowles D.P."/>
            <person name="Brayton K.A."/>
        </authorList>
    </citation>
    <scope>NUCLEOTIDE SEQUENCE [LARGE SCALE GENOMIC DNA]</scope>
    <source>
        <strain evidence="3 4">WA</strain>
    </source>
</reference>
<dbReference type="GO" id="GO:0031267">
    <property type="term" value="F:small GTPase binding"/>
    <property type="evidence" value="ECO:0007669"/>
    <property type="project" value="TreeGrafter"/>
</dbReference>
<dbReference type="Pfam" id="PF00566">
    <property type="entry name" value="RabGAP-TBC"/>
    <property type="match status" value="1"/>
</dbReference>
<dbReference type="VEuPathDB" id="PiroplasmaDB:BEWA_045270"/>
<dbReference type="AlphaFoldDB" id="L1LA63"/>
<feature type="domain" description="Rab-GAP TBC" evidence="2">
    <location>
        <begin position="28"/>
        <end position="227"/>
    </location>
</feature>